<gene>
    <name evidence="2" type="ORF">AVEN_152970_1</name>
</gene>
<feature type="compositionally biased region" description="Acidic residues" evidence="1">
    <location>
        <begin position="64"/>
        <end position="79"/>
    </location>
</feature>
<dbReference type="Proteomes" id="UP000499080">
    <property type="component" value="Unassembled WGS sequence"/>
</dbReference>
<name>A0A4Y2ADT7_ARAVE</name>
<comment type="caution">
    <text evidence="2">The sequence shown here is derived from an EMBL/GenBank/DDBJ whole genome shotgun (WGS) entry which is preliminary data.</text>
</comment>
<reference evidence="2 3" key="1">
    <citation type="journal article" date="2019" name="Sci. Rep.">
        <title>Orb-weaving spider Araneus ventricosus genome elucidates the spidroin gene catalogue.</title>
        <authorList>
            <person name="Kono N."/>
            <person name="Nakamura H."/>
            <person name="Ohtoshi R."/>
            <person name="Moran D.A.P."/>
            <person name="Shinohara A."/>
            <person name="Yoshida Y."/>
            <person name="Fujiwara M."/>
            <person name="Mori M."/>
            <person name="Tomita M."/>
            <person name="Arakawa K."/>
        </authorList>
    </citation>
    <scope>NUCLEOTIDE SEQUENCE [LARGE SCALE GENOMIC DNA]</scope>
</reference>
<organism evidence="2 3">
    <name type="scientific">Araneus ventricosus</name>
    <name type="common">Orbweaver spider</name>
    <name type="synonym">Epeira ventricosa</name>
    <dbReference type="NCBI Taxonomy" id="182803"/>
    <lineage>
        <taxon>Eukaryota</taxon>
        <taxon>Metazoa</taxon>
        <taxon>Ecdysozoa</taxon>
        <taxon>Arthropoda</taxon>
        <taxon>Chelicerata</taxon>
        <taxon>Arachnida</taxon>
        <taxon>Araneae</taxon>
        <taxon>Araneomorphae</taxon>
        <taxon>Entelegynae</taxon>
        <taxon>Araneoidea</taxon>
        <taxon>Araneidae</taxon>
        <taxon>Araneus</taxon>
    </lineage>
</organism>
<accession>A0A4Y2ADT7</accession>
<dbReference type="OrthoDB" id="6466835at2759"/>
<feature type="region of interest" description="Disordered" evidence="1">
    <location>
        <begin position="63"/>
        <end position="82"/>
    </location>
</feature>
<proteinExistence type="predicted"/>
<sequence>MLNESETLSHARVNLTPNPPAKREEPHFTGYCLSYLLLAPHEARVLPTPYEREIERLRKLPVEVETDEDPDFDNEDNGPEDALKKIFSDHESLCEHDTESEEGGDCGN</sequence>
<evidence type="ECO:0000313" key="2">
    <source>
        <dbReference type="EMBL" id="GBL77757.1"/>
    </source>
</evidence>
<protein>
    <submittedName>
        <fullName evidence="2">Uncharacterized protein</fullName>
    </submittedName>
</protein>
<keyword evidence="3" id="KW-1185">Reference proteome</keyword>
<evidence type="ECO:0000256" key="1">
    <source>
        <dbReference type="SAM" id="MobiDB-lite"/>
    </source>
</evidence>
<evidence type="ECO:0000313" key="3">
    <source>
        <dbReference type="Proteomes" id="UP000499080"/>
    </source>
</evidence>
<dbReference type="AlphaFoldDB" id="A0A4Y2ADT7"/>
<feature type="region of interest" description="Disordered" evidence="1">
    <location>
        <begin position="1"/>
        <end position="26"/>
    </location>
</feature>
<dbReference type="EMBL" id="BGPR01000013">
    <property type="protein sequence ID" value="GBL77757.1"/>
    <property type="molecule type" value="Genomic_DNA"/>
</dbReference>